<evidence type="ECO:0000313" key="1">
    <source>
        <dbReference type="EMBL" id="KAL2740669.1"/>
    </source>
</evidence>
<protein>
    <submittedName>
        <fullName evidence="1">Uncharacterized protein</fullName>
    </submittedName>
</protein>
<reference evidence="1 2" key="1">
    <citation type="journal article" date="2024" name="Ann. Entomol. Soc. Am.">
        <title>Genomic analyses of the southern and eastern yellowjacket wasps (Hymenoptera: Vespidae) reveal evolutionary signatures of social life.</title>
        <authorList>
            <person name="Catto M.A."/>
            <person name="Caine P.B."/>
            <person name="Orr S.E."/>
            <person name="Hunt B.G."/>
            <person name="Goodisman M.A.D."/>
        </authorList>
    </citation>
    <scope>NUCLEOTIDE SEQUENCE [LARGE SCALE GENOMIC DNA]</scope>
    <source>
        <strain evidence="1">233</strain>
        <tissue evidence="1">Head and thorax</tissue>
    </source>
</reference>
<dbReference type="EMBL" id="JAUDFV010000020">
    <property type="protein sequence ID" value="KAL2740669.1"/>
    <property type="molecule type" value="Genomic_DNA"/>
</dbReference>
<dbReference type="AlphaFoldDB" id="A0ABD2C7E1"/>
<name>A0ABD2C7E1_VESSQ</name>
<organism evidence="1 2">
    <name type="scientific">Vespula squamosa</name>
    <name type="common">Southern yellow jacket</name>
    <name type="synonym">Wasp</name>
    <dbReference type="NCBI Taxonomy" id="30214"/>
    <lineage>
        <taxon>Eukaryota</taxon>
        <taxon>Metazoa</taxon>
        <taxon>Ecdysozoa</taxon>
        <taxon>Arthropoda</taxon>
        <taxon>Hexapoda</taxon>
        <taxon>Insecta</taxon>
        <taxon>Pterygota</taxon>
        <taxon>Neoptera</taxon>
        <taxon>Endopterygota</taxon>
        <taxon>Hymenoptera</taxon>
        <taxon>Apocrita</taxon>
        <taxon>Aculeata</taxon>
        <taxon>Vespoidea</taxon>
        <taxon>Vespidae</taxon>
        <taxon>Vespinae</taxon>
        <taxon>Vespula</taxon>
    </lineage>
</organism>
<comment type="caution">
    <text evidence="1">The sequence shown here is derived from an EMBL/GenBank/DDBJ whole genome shotgun (WGS) entry which is preliminary data.</text>
</comment>
<accession>A0ABD2C7E1</accession>
<keyword evidence="2" id="KW-1185">Reference proteome</keyword>
<gene>
    <name evidence="1" type="ORF">V1478_000810</name>
</gene>
<sequence length="95" mass="11431">MLSLEYLYKDSYVFHVNPQRKGIHLLAMCEKLQKKNLFPNNIFAKNRSFSFNHLYISLLCSNCIFLLKKIVTYEYQCIALLFHYVQKKQYNILKT</sequence>
<proteinExistence type="predicted"/>
<evidence type="ECO:0000313" key="2">
    <source>
        <dbReference type="Proteomes" id="UP001607302"/>
    </source>
</evidence>
<dbReference type="Proteomes" id="UP001607302">
    <property type="component" value="Unassembled WGS sequence"/>
</dbReference>